<dbReference type="InterPro" id="IPR002508">
    <property type="entry name" value="MurNAc-LAA_cat"/>
</dbReference>
<protein>
    <submittedName>
        <fullName evidence="2">N-acetylmuramoyl-L-alanine amidase</fullName>
    </submittedName>
</protein>
<dbReference type="SUPFAM" id="SSF53187">
    <property type="entry name" value="Zn-dependent exopeptidases"/>
    <property type="match status" value="1"/>
</dbReference>
<dbReference type="SMART" id="SM00646">
    <property type="entry name" value="Ami_3"/>
    <property type="match status" value="1"/>
</dbReference>
<name>A0ABT9T0E5_9GAMM</name>
<dbReference type="Gene3D" id="3.40.630.40">
    <property type="entry name" value="Zn-dependent exopeptidases"/>
    <property type="match status" value="1"/>
</dbReference>
<keyword evidence="3" id="KW-1185">Reference proteome</keyword>
<reference evidence="2 3" key="1">
    <citation type="submission" date="2023-07" db="EMBL/GenBank/DDBJ databases">
        <title>Sorghum-associated microbial communities from plants grown in Nebraska, USA.</title>
        <authorList>
            <person name="Schachtman D."/>
        </authorList>
    </citation>
    <scope>NUCLEOTIDE SEQUENCE [LARGE SCALE GENOMIC DNA]</scope>
    <source>
        <strain evidence="2 3">CC60</strain>
    </source>
</reference>
<feature type="domain" description="MurNAc-LAA" evidence="1">
    <location>
        <begin position="290"/>
        <end position="408"/>
    </location>
</feature>
<sequence length="519" mass="57670">MKNTTTIMQALYATILCGAAIILPIERSLAAQPGNETLTDAGPAEDSTQLTANHRASLEPILRGLLQAQVDAQERIPGQAPVIVVSKVSFNDSGDELVVELGKGYVPTYYGGNFEDHIHALANNVYAYMEKIGPLRSVDFTFEGRDILDYFPYERGLKEQADMSQQDALFHRANAGNSRVFVSGGHGYYFHKKYGWTTQRSLINGIIEDFATPAFAASLNTYLSSRSGAEVFRARSLSRERRAESDKPWADMASRYFLKDMLPDAPEIWNSKPGEGGDMEEYNQDIRSRPLYANHLGVDAAIHLHTNADTSPETRGIRVFYTKGRQADERLATTALCYIKESLQSNPSFEDFPVGSMPSMGRYGENTYATRPSIVAEIGFHTNKEDAAAIGNYVFRDLTMRGLEKGYRMFREGRGCEEFTVTHPEVSLVSETPVKIDVVFSGAPRFPVKYAMIVTECSPDITCTPRYGKFEDSAAPLTIRYDCMAMKDQSFTTKWDAFFTDADGVKAKTPVAMTCKPKG</sequence>
<gene>
    <name evidence="2" type="ORF">J2T07_002945</name>
</gene>
<dbReference type="EMBL" id="JAUSSK010000004">
    <property type="protein sequence ID" value="MDQ0010739.1"/>
    <property type="molecule type" value="Genomic_DNA"/>
</dbReference>
<comment type="caution">
    <text evidence="2">The sequence shown here is derived from an EMBL/GenBank/DDBJ whole genome shotgun (WGS) entry which is preliminary data.</text>
</comment>
<accession>A0ABT9T0E5</accession>
<organism evidence="2 3">
    <name type="scientific">Luteibacter jiangsuensis</name>
    <dbReference type="NCBI Taxonomy" id="637577"/>
    <lineage>
        <taxon>Bacteria</taxon>
        <taxon>Pseudomonadati</taxon>
        <taxon>Pseudomonadota</taxon>
        <taxon>Gammaproteobacteria</taxon>
        <taxon>Lysobacterales</taxon>
        <taxon>Rhodanobacteraceae</taxon>
        <taxon>Luteibacter</taxon>
    </lineage>
</organism>
<evidence type="ECO:0000313" key="2">
    <source>
        <dbReference type="EMBL" id="MDQ0010739.1"/>
    </source>
</evidence>
<evidence type="ECO:0000313" key="3">
    <source>
        <dbReference type="Proteomes" id="UP001237737"/>
    </source>
</evidence>
<dbReference type="RefSeq" id="WP_306850842.1">
    <property type="nucleotide sequence ID" value="NZ_JAUSSK010000004.1"/>
</dbReference>
<evidence type="ECO:0000259" key="1">
    <source>
        <dbReference type="SMART" id="SM00646"/>
    </source>
</evidence>
<proteinExistence type="predicted"/>
<dbReference type="Proteomes" id="UP001237737">
    <property type="component" value="Unassembled WGS sequence"/>
</dbReference>
<dbReference type="Pfam" id="PF01520">
    <property type="entry name" value="Amidase_3"/>
    <property type="match status" value="1"/>
</dbReference>